<evidence type="ECO:0000313" key="2">
    <source>
        <dbReference type="EMBL" id="GIY06620.1"/>
    </source>
</evidence>
<sequence>MDSAKLKDSKVGQTSQQGFKRKDHAKWSKKAAIKRSHYTCSPVCLVEKVWCFGVESGLFVPFPAIESPCCGLCPKQGGASYSMTIFCPKK</sequence>
<accession>A0AAV4QF30</accession>
<organism evidence="2 3">
    <name type="scientific">Caerostris extrusa</name>
    <name type="common">Bark spider</name>
    <name type="synonym">Caerostris bankana</name>
    <dbReference type="NCBI Taxonomy" id="172846"/>
    <lineage>
        <taxon>Eukaryota</taxon>
        <taxon>Metazoa</taxon>
        <taxon>Ecdysozoa</taxon>
        <taxon>Arthropoda</taxon>
        <taxon>Chelicerata</taxon>
        <taxon>Arachnida</taxon>
        <taxon>Araneae</taxon>
        <taxon>Araneomorphae</taxon>
        <taxon>Entelegynae</taxon>
        <taxon>Araneoidea</taxon>
        <taxon>Araneidae</taxon>
        <taxon>Caerostris</taxon>
    </lineage>
</organism>
<reference evidence="2 3" key="1">
    <citation type="submission" date="2021-06" db="EMBL/GenBank/DDBJ databases">
        <title>Caerostris extrusa draft genome.</title>
        <authorList>
            <person name="Kono N."/>
            <person name="Arakawa K."/>
        </authorList>
    </citation>
    <scope>NUCLEOTIDE SEQUENCE [LARGE SCALE GENOMIC DNA]</scope>
</reference>
<protein>
    <submittedName>
        <fullName evidence="2">Uncharacterized protein</fullName>
    </submittedName>
</protein>
<evidence type="ECO:0000313" key="3">
    <source>
        <dbReference type="Proteomes" id="UP001054945"/>
    </source>
</evidence>
<feature type="compositionally biased region" description="Basic and acidic residues" evidence="1">
    <location>
        <begin position="1"/>
        <end position="10"/>
    </location>
</feature>
<dbReference type="Proteomes" id="UP001054945">
    <property type="component" value="Unassembled WGS sequence"/>
</dbReference>
<keyword evidence="3" id="KW-1185">Reference proteome</keyword>
<proteinExistence type="predicted"/>
<gene>
    <name evidence="2" type="ORF">CEXT_690091</name>
</gene>
<feature type="region of interest" description="Disordered" evidence="1">
    <location>
        <begin position="1"/>
        <end position="23"/>
    </location>
</feature>
<comment type="caution">
    <text evidence="2">The sequence shown here is derived from an EMBL/GenBank/DDBJ whole genome shotgun (WGS) entry which is preliminary data.</text>
</comment>
<dbReference type="AlphaFoldDB" id="A0AAV4QF30"/>
<evidence type="ECO:0000256" key="1">
    <source>
        <dbReference type="SAM" id="MobiDB-lite"/>
    </source>
</evidence>
<dbReference type="EMBL" id="BPLR01005981">
    <property type="protein sequence ID" value="GIY06620.1"/>
    <property type="molecule type" value="Genomic_DNA"/>
</dbReference>
<name>A0AAV4QF30_CAEEX</name>